<dbReference type="EMBL" id="JACJSG010000008">
    <property type="protein sequence ID" value="MBD2500415.1"/>
    <property type="molecule type" value="Genomic_DNA"/>
</dbReference>
<dbReference type="RefSeq" id="WP_190469160.1">
    <property type="nucleotide sequence ID" value="NZ_JACJSG010000008.1"/>
</dbReference>
<gene>
    <name evidence="1" type="ORF">H6G83_07240</name>
</gene>
<sequence>MSTVEQTTNPGRIIVRHQGVGLSMLRNVKNDGIKNRCERNNQCLKPISVTLVNKNSVSTTPSSPKSEIPSNRATAYYLVNSLWKTAKIPVENLWNR</sequence>
<name>A0ABR8CZR2_9NOST</name>
<protein>
    <submittedName>
        <fullName evidence="1">Uncharacterized protein</fullName>
    </submittedName>
</protein>
<comment type="caution">
    <text evidence="1">The sequence shown here is derived from an EMBL/GenBank/DDBJ whole genome shotgun (WGS) entry which is preliminary data.</text>
</comment>
<organism evidence="1 2">
    <name type="scientific">Anabaena azotica FACHB-119</name>
    <dbReference type="NCBI Taxonomy" id="947527"/>
    <lineage>
        <taxon>Bacteria</taxon>
        <taxon>Bacillati</taxon>
        <taxon>Cyanobacteriota</taxon>
        <taxon>Cyanophyceae</taxon>
        <taxon>Nostocales</taxon>
        <taxon>Nostocaceae</taxon>
        <taxon>Anabaena</taxon>
        <taxon>Anabaena azotica</taxon>
    </lineage>
</organism>
<keyword evidence="2" id="KW-1185">Reference proteome</keyword>
<dbReference type="Proteomes" id="UP000661112">
    <property type="component" value="Unassembled WGS sequence"/>
</dbReference>
<evidence type="ECO:0000313" key="1">
    <source>
        <dbReference type="EMBL" id="MBD2500415.1"/>
    </source>
</evidence>
<reference evidence="1 2" key="1">
    <citation type="journal article" date="2020" name="ISME J.">
        <title>Comparative genomics reveals insights into cyanobacterial evolution and habitat adaptation.</title>
        <authorList>
            <person name="Chen M.Y."/>
            <person name="Teng W.K."/>
            <person name="Zhao L."/>
            <person name="Hu C.X."/>
            <person name="Zhou Y.K."/>
            <person name="Han B.P."/>
            <person name="Song L.R."/>
            <person name="Shu W.S."/>
        </authorList>
    </citation>
    <scope>NUCLEOTIDE SEQUENCE [LARGE SCALE GENOMIC DNA]</scope>
    <source>
        <strain evidence="1 2">FACHB-119</strain>
    </source>
</reference>
<accession>A0ABR8CZR2</accession>
<proteinExistence type="predicted"/>
<evidence type="ECO:0000313" key="2">
    <source>
        <dbReference type="Proteomes" id="UP000661112"/>
    </source>
</evidence>